<accession>A0A2N1J815</accession>
<dbReference type="Proteomes" id="UP000232875">
    <property type="component" value="Unassembled WGS sequence"/>
</dbReference>
<feature type="region of interest" description="Disordered" evidence="1">
    <location>
        <begin position="501"/>
        <end position="542"/>
    </location>
</feature>
<dbReference type="OrthoDB" id="5554140at2759"/>
<dbReference type="PROSITE" id="PS50181">
    <property type="entry name" value="FBOX"/>
    <property type="match status" value="1"/>
</dbReference>
<name>A0A2N1J815_9BASI</name>
<gene>
    <name evidence="3" type="primary">RCY1</name>
    <name evidence="3" type="ORF">MVES_003539</name>
</gene>
<dbReference type="PANTHER" id="PTHR12100">
    <property type="entry name" value="SEC10"/>
    <property type="match status" value="1"/>
</dbReference>
<dbReference type="RefSeq" id="XP_056064773.1">
    <property type="nucleotide sequence ID" value="XM_056208798.1"/>
</dbReference>
<feature type="compositionally biased region" description="Polar residues" evidence="1">
    <location>
        <begin position="501"/>
        <end position="515"/>
    </location>
</feature>
<dbReference type="InterPro" id="IPR036047">
    <property type="entry name" value="F-box-like_dom_sf"/>
</dbReference>
<proteinExistence type="predicted"/>
<organism evidence="3 4">
    <name type="scientific">Malassezia vespertilionis</name>
    <dbReference type="NCBI Taxonomy" id="2020962"/>
    <lineage>
        <taxon>Eukaryota</taxon>
        <taxon>Fungi</taxon>
        <taxon>Dikarya</taxon>
        <taxon>Basidiomycota</taxon>
        <taxon>Ustilaginomycotina</taxon>
        <taxon>Malasseziomycetes</taxon>
        <taxon>Malasseziales</taxon>
        <taxon>Malasseziaceae</taxon>
        <taxon>Malassezia</taxon>
    </lineage>
</organism>
<dbReference type="Pfam" id="PF07393">
    <property type="entry name" value="Sec10_HB"/>
    <property type="match status" value="1"/>
</dbReference>
<dbReference type="InterPro" id="IPR001810">
    <property type="entry name" value="F-box_dom"/>
</dbReference>
<evidence type="ECO:0000256" key="1">
    <source>
        <dbReference type="SAM" id="MobiDB-lite"/>
    </source>
</evidence>
<dbReference type="GO" id="GO:0000145">
    <property type="term" value="C:exocyst"/>
    <property type="evidence" value="ECO:0007669"/>
    <property type="project" value="TreeGrafter"/>
</dbReference>
<dbReference type="GO" id="GO:0006887">
    <property type="term" value="P:exocytosis"/>
    <property type="evidence" value="ECO:0007669"/>
    <property type="project" value="TreeGrafter"/>
</dbReference>
<dbReference type="InterPro" id="IPR048627">
    <property type="entry name" value="Sec10_HB"/>
</dbReference>
<dbReference type="InterPro" id="IPR009976">
    <property type="entry name" value="Sec10-like"/>
</dbReference>
<dbReference type="STRING" id="2020962.A0A2N1J815"/>
<dbReference type="GO" id="GO:0006893">
    <property type="term" value="P:Golgi to plasma membrane transport"/>
    <property type="evidence" value="ECO:0007669"/>
    <property type="project" value="TreeGrafter"/>
</dbReference>
<evidence type="ECO:0000313" key="3">
    <source>
        <dbReference type="EMBL" id="PKI82701.1"/>
    </source>
</evidence>
<protein>
    <submittedName>
        <fullName evidence="3">Rcy1p</fullName>
    </submittedName>
</protein>
<dbReference type="GeneID" id="80903499"/>
<evidence type="ECO:0000259" key="2">
    <source>
        <dbReference type="PROSITE" id="PS50181"/>
    </source>
</evidence>
<dbReference type="AlphaFoldDB" id="A0A2N1J815"/>
<evidence type="ECO:0000313" key="4">
    <source>
        <dbReference type="Proteomes" id="UP000232875"/>
    </source>
</evidence>
<sequence length="903" mass="100655">MALEAWTPLAPTRVPFELQDDETMGTETVGLEDHVMDFGPFPRNVMMQVLDNVPVTELPRVGQCSRAMHRLYKDETLWKWRFDRLAWEGLDDMQDLLLNTPPPPLETVLAQAKVPRKPRDTVNLLSDLELQESTLPIHPYFERVRRAYIVLKPLFHSLMAQHSTSSSLLFTGPATKTLAAQCTMLRNMTHAASTLVKALPPGLSLDTVAPRIQQAATFCEVQLRTAFAALQERRDPAADAEMRRYASLAWSLRIVPPLCGCAQPASAEAPDRERALYSDGGYALVLAHLASRPVFGNALPHNPEDSICFTSQSEAALDTKPIITFVSFLEGVVREEGALIYRVFPREQRVELVFLEKLCDDLVTEYISGLFQHALSHSPFTYLCAFSQSYAQMLPLADAMVEGAPHLDIAETKQVLGHIWAQQLEEYITQEEAWVARTLAQVCERWTEELAQTVREHREASVPTPHSAAEKRSFLSKFKGAIMAPAASLPRSASLGIGQLTPSRWQTSRESSPNPAQDEDGHEGYLGLTDQPTGMEDQGTEKEAATLDVPFAQSPKLRSASPIRPLQLSAMLSIDIAMELIGTTRMALQRLEPLHALGPSSAARVQQAAIKITVLFFATLNDAHIQPGFKNAREQIGSYDPARQEMTMHAAEHVGPLILFFELVQIGDTIQQMTHVFFDKVASPLLGKTDFTNAAIREKKRFESSLDESVAEGLSTGVELLVQHVEYIVLTRQSPRDFYPEAGQALDIAQPTRACSECCRTLEIYCDMLASCADKALLDVFYQEIGLRLYAVLCKHLKRQIISLNGGFQVISDLNAYYHFITTLKQAALTTLFAALKRIGSLYIVDDPKELAKMVRDATLSGGTWRPEEMYEFLRSRSDFKSIESNVDAELYGIKIMEDCVVL</sequence>
<dbReference type="EMBL" id="KZ454994">
    <property type="protein sequence ID" value="PKI82701.1"/>
    <property type="molecule type" value="Genomic_DNA"/>
</dbReference>
<dbReference type="PANTHER" id="PTHR12100:SF1">
    <property type="entry name" value="RECYCLIN-1"/>
    <property type="match status" value="1"/>
</dbReference>
<reference evidence="3 4" key="1">
    <citation type="submission" date="2017-10" db="EMBL/GenBank/DDBJ databases">
        <title>A novel species of cold-tolerant Malassezia isolated from bats.</title>
        <authorList>
            <person name="Lorch J.M."/>
            <person name="Palmer J.M."/>
            <person name="Vanderwolf K.J."/>
            <person name="Schmidt K.Z."/>
            <person name="Verant M.L."/>
            <person name="Weller T.J."/>
            <person name="Blehert D.S."/>
        </authorList>
    </citation>
    <scope>NUCLEOTIDE SEQUENCE [LARGE SCALE GENOMIC DNA]</scope>
    <source>
        <strain evidence="3 4">NWHC:44797-103</strain>
    </source>
</reference>
<keyword evidence="4" id="KW-1185">Reference proteome</keyword>
<feature type="domain" description="F-box" evidence="2">
    <location>
        <begin position="35"/>
        <end position="81"/>
    </location>
</feature>
<dbReference type="SUPFAM" id="SSF81383">
    <property type="entry name" value="F-box domain"/>
    <property type="match status" value="1"/>
</dbReference>